<gene>
    <name evidence="1" type="ORF">H9K76_08160</name>
</gene>
<dbReference type="AlphaFoldDB" id="A0A7G9RT46"/>
<organism evidence="1 2">
    <name type="scientific">Diaphorobacter ruginosibacter</name>
    <dbReference type="NCBI Taxonomy" id="1715720"/>
    <lineage>
        <taxon>Bacteria</taxon>
        <taxon>Pseudomonadati</taxon>
        <taxon>Pseudomonadota</taxon>
        <taxon>Betaproteobacteria</taxon>
        <taxon>Burkholderiales</taxon>
        <taxon>Comamonadaceae</taxon>
        <taxon>Diaphorobacter</taxon>
    </lineage>
</organism>
<evidence type="ECO:0000313" key="1">
    <source>
        <dbReference type="EMBL" id="QNN58771.1"/>
    </source>
</evidence>
<sequence length="51" mass="5857">MKQLLSLGQSKRRTYVPLQMGQPITDRNYSQLQTKANQRQVGQPLPPVQPH</sequence>
<keyword evidence="2" id="KW-1185">Reference proteome</keyword>
<reference evidence="1 2" key="1">
    <citation type="submission" date="2020-08" db="EMBL/GenBank/DDBJ databases">
        <title>Genome sequence of Diaphorobacter ruginosibacter DSM 27467T.</title>
        <authorList>
            <person name="Hyun D.-W."/>
            <person name="Bae J.-W."/>
        </authorList>
    </citation>
    <scope>NUCLEOTIDE SEQUENCE [LARGE SCALE GENOMIC DNA]</scope>
    <source>
        <strain evidence="1 2">DSM 27467</strain>
    </source>
</reference>
<proteinExistence type="predicted"/>
<dbReference type="KEGG" id="drg:H9K76_08160"/>
<protein>
    <submittedName>
        <fullName evidence="1">Uncharacterized protein</fullName>
    </submittedName>
</protein>
<accession>A0A7G9RT46</accession>
<evidence type="ECO:0000313" key="2">
    <source>
        <dbReference type="Proteomes" id="UP000515811"/>
    </source>
</evidence>
<name>A0A7G9RT46_9BURK</name>
<dbReference type="EMBL" id="CP060714">
    <property type="protein sequence ID" value="QNN58771.1"/>
    <property type="molecule type" value="Genomic_DNA"/>
</dbReference>
<dbReference type="RefSeq" id="WP_187599428.1">
    <property type="nucleotide sequence ID" value="NZ_CP060714.1"/>
</dbReference>
<dbReference type="Proteomes" id="UP000515811">
    <property type="component" value="Chromosome"/>
</dbReference>